<proteinExistence type="predicted"/>
<keyword evidence="1" id="KW-0436">Ligase</keyword>
<dbReference type="InterPro" id="IPR042099">
    <property type="entry name" value="ANL_N_sf"/>
</dbReference>
<evidence type="ECO:0000256" key="2">
    <source>
        <dbReference type="ARBA" id="ARBA00022741"/>
    </source>
</evidence>
<sequence>LNARGRIGFYSGDITKLQADCFTLQPTVLIAVPRVFARIRQGIFEQVASSRFKTSLIKTAVRRKLKLVDKQIYHHNTMWDQLVFSKIRKRFGGRIRLIVTAGAPISAELLQFTRAVFSCPV</sequence>
<dbReference type="GO" id="GO:0005783">
    <property type="term" value="C:endoplasmic reticulum"/>
    <property type="evidence" value="ECO:0007669"/>
    <property type="project" value="TreeGrafter"/>
</dbReference>
<dbReference type="SUPFAM" id="SSF56801">
    <property type="entry name" value="Acetyl-CoA synthetase-like"/>
    <property type="match status" value="1"/>
</dbReference>
<evidence type="ECO:0000256" key="3">
    <source>
        <dbReference type="ARBA" id="ARBA00022840"/>
    </source>
</evidence>
<reference evidence="4" key="1">
    <citation type="submission" date="2019-11" db="UniProtKB">
        <authorList>
            <consortium name="WormBaseParasite"/>
        </authorList>
    </citation>
    <scope>IDENTIFICATION</scope>
</reference>
<organism evidence="4">
    <name type="scientific">Mesocestoides corti</name>
    <name type="common">Flatworm</name>
    <dbReference type="NCBI Taxonomy" id="53468"/>
    <lineage>
        <taxon>Eukaryota</taxon>
        <taxon>Metazoa</taxon>
        <taxon>Spiralia</taxon>
        <taxon>Lophotrochozoa</taxon>
        <taxon>Platyhelminthes</taxon>
        <taxon>Cestoda</taxon>
        <taxon>Eucestoda</taxon>
        <taxon>Cyclophyllidea</taxon>
        <taxon>Mesocestoididae</taxon>
        <taxon>Mesocestoides</taxon>
    </lineage>
</organism>
<accession>A0A5K3G130</accession>
<keyword evidence="3" id="KW-0067">ATP-binding</keyword>
<dbReference type="Gene3D" id="3.40.50.12780">
    <property type="entry name" value="N-terminal domain of ligase-like"/>
    <property type="match status" value="1"/>
</dbReference>
<dbReference type="GO" id="GO:0016020">
    <property type="term" value="C:membrane"/>
    <property type="evidence" value="ECO:0007669"/>
    <property type="project" value="TreeGrafter"/>
</dbReference>
<protein>
    <submittedName>
        <fullName evidence="4">Helicase ATP-binding domain-containing protein</fullName>
    </submittedName>
</protein>
<name>A0A5K3G130_MESCO</name>
<evidence type="ECO:0000313" key="4">
    <source>
        <dbReference type="WBParaSite" id="MCU_014347-RA"/>
    </source>
</evidence>
<dbReference type="GO" id="GO:0005524">
    <property type="term" value="F:ATP binding"/>
    <property type="evidence" value="ECO:0007669"/>
    <property type="project" value="UniProtKB-KW"/>
</dbReference>
<dbReference type="GO" id="GO:0004467">
    <property type="term" value="F:long-chain fatty acid-CoA ligase activity"/>
    <property type="evidence" value="ECO:0007669"/>
    <property type="project" value="TreeGrafter"/>
</dbReference>
<dbReference type="WBParaSite" id="MCU_014347-RA">
    <property type="protein sequence ID" value="MCU_014347-RA"/>
    <property type="gene ID" value="MCU_014347"/>
</dbReference>
<evidence type="ECO:0000256" key="1">
    <source>
        <dbReference type="ARBA" id="ARBA00022598"/>
    </source>
</evidence>
<dbReference type="AlphaFoldDB" id="A0A5K3G130"/>
<dbReference type="PANTHER" id="PTHR43272">
    <property type="entry name" value="LONG-CHAIN-FATTY-ACID--COA LIGASE"/>
    <property type="match status" value="1"/>
</dbReference>
<dbReference type="PANTHER" id="PTHR43272:SF33">
    <property type="entry name" value="AMP-BINDING DOMAIN-CONTAINING PROTEIN-RELATED"/>
    <property type="match status" value="1"/>
</dbReference>
<keyword evidence="2" id="KW-0547">Nucleotide-binding</keyword>